<evidence type="ECO:0000259" key="3">
    <source>
        <dbReference type="Pfam" id="PF18962"/>
    </source>
</evidence>
<organism evidence="4 5">
    <name type="scientific">Fluviicola taffensis (strain DSM 16823 / NCIMB 13979 / RW262)</name>
    <dbReference type="NCBI Taxonomy" id="755732"/>
    <lineage>
        <taxon>Bacteria</taxon>
        <taxon>Pseudomonadati</taxon>
        <taxon>Bacteroidota</taxon>
        <taxon>Flavobacteriia</taxon>
        <taxon>Flavobacteriales</taxon>
        <taxon>Crocinitomicaceae</taxon>
        <taxon>Fluviicola</taxon>
    </lineage>
</organism>
<gene>
    <name evidence="4" type="ordered locus">Fluta_3947</name>
</gene>
<proteinExistence type="predicted"/>
<protein>
    <recommendedName>
        <fullName evidence="3">Secretion system C-terminal sorting domain-containing protein</fullName>
    </recommendedName>
</protein>
<accession>F2IHV2</accession>
<dbReference type="KEGG" id="fte:Fluta_3947"/>
<dbReference type="NCBIfam" id="TIGR04183">
    <property type="entry name" value="Por_Secre_tail"/>
    <property type="match status" value="1"/>
</dbReference>
<dbReference type="OrthoDB" id="964745at2"/>
<dbReference type="Pfam" id="PF18962">
    <property type="entry name" value="Por_Secre_tail"/>
    <property type="match status" value="1"/>
</dbReference>
<feature type="chain" id="PRO_5003283724" description="Secretion system C-terminal sorting domain-containing protein" evidence="2">
    <location>
        <begin position="20"/>
        <end position="296"/>
    </location>
</feature>
<evidence type="ECO:0000256" key="2">
    <source>
        <dbReference type="SAM" id="SignalP"/>
    </source>
</evidence>
<feature type="domain" description="Secretion system C-terminal sorting" evidence="3">
    <location>
        <begin position="228"/>
        <end position="287"/>
    </location>
</feature>
<sequence length="296" mass="30972" precursor="true">MKKLLLSATLLVASMSANAQANLGFETWATGSPASWTWYNGAPVNILANPALGGTCQANGVAATPCIQGTTGAPQGTSYVKLTSVTRAGSTNPQFDAVYGGTIVQTIATTAKPTSVSFKYTYARQNMDSAVVFIQGTKWNGSSRTVVGQGVKVINANAANWTTVTNSPIQWIGTPDTIQITISSSKGDVLTNSLAPQDNSILEVDDLSFVAFVSTASLEESEVSNVFVYPNPATTVLNIDSKEEVATISVMTTDGKIVATSSSAKNINVELLNAGMYIYQVTSVSGKVNTGNFVKN</sequence>
<dbReference type="RefSeq" id="WP_013688669.1">
    <property type="nucleotide sequence ID" value="NC_015321.1"/>
</dbReference>
<keyword evidence="1 2" id="KW-0732">Signal</keyword>
<name>F2IHV2_FLUTR</name>
<keyword evidence="5" id="KW-1185">Reference proteome</keyword>
<reference evidence="5" key="2">
    <citation type="submission" date="2011-02" db="EMBL/GenBank/DDBJ databases">
        <title>The complete genome of Fluviicola taffensis DSM 16823.</title>
        <authorList>
            <consortium name="US DOE Joint Genome Institute (JGI-PGF)"/>
            <person name="Lucas S."/>
            <person name="Copeland A."/>
            <person name="Lapidus A."/>
            <person name="Bruce D."/>
            <person name="Goodwin L."/>
            <person name="Pitluck S."/>
            <person name="Kyrpides N."/>
            <person name="Mavromatis K."/>
            <person name="Ivanova N."/>
            <person name="Mikhailova N."/>
            <person name="Pagani I."/>
            <person name="Chertkov O."/>
            <person name="Detter J.C."/>
            <person name="Han C."/>
            <person name="Tapia R."/>
            <person name="Land M."/>
            <person name="Hauser L."/>
            <person name="Markowitz V."/>
            <person name="Cheng J.-F."/>
            <person name="Hugenholtz P."/>
            <person name="Woyke T."/>
            <person name="Wu D."/>
            <person name="Tindall B."/>
            <person name="Pomrenke H.G."/>
            <person name="Brambilla E."/>
            <person name="Klenk H.-P."/>
            <person name="Eisen J.A."/>
        </authorList>
    </citation>
    <scope>NUCLEOTIDE SEQUENCE [LARGE SCALE GENOMIC DNA]</scope>
    <source>
        <strain evidence="5">DSM 16823 / RW262 / RW262</strain>
    </source>
</reference>
<dbReference type="EMBL" id="CP002542">
    <property type="protein sequence ID" value="AEA45911.1"/>
    <property type="molecule type" value="Genomic_DNA"/>
</dbReference>
<dbReference type="Proteomes" id="UP000007463">
    <property type="component" value="Chromosome"/>
</dbReference>
<dbReference type="AlphaFoldDB" id="F2IHV2"/>
<evidence type="ECO:0000256" key="1">
    <source>
        <dbReference type="ARBA" id="ARBA00022729"/>
    </source>
</evidence>
<dbReference type="STRING" id="755732.Fluta_3947"/>
<feature type="signal peptide" evidence="2">
    <location>
        <begin position="1"/>
        <end position="19"/>
    </location>
</feature>
<reference evidence="4 5" key="1">
    <citation type="journal article" date="2011" name="Stand. Genomic Sci.">
        <title>Complete genome sequence of the gliding freshwater bacterium Fluviicola taffensis type strain (RW262).</title>
        <authorList>
            <person name="Woyke T."/>
            <person name="Chertkov O."/>
            <person name="Lapidus A."/>
            <person name="Nolan M."/>
            <person name="Lucas S."/>
            <person name="Del Rio T.G."/>
            <person name="Tice H."/>
            <person name="Cheng J.F."/>
            <person name="Tapia R."/>
            <person name="Han C."/>
            <person name="Goodwin L."/>
            <person name="Pitluck S."/>
            <person name="Liolios K."/>
            <person name="Pagani I."/>
            <person name="Ivanova N."/>
            <person name="Huntemann M."/>
            <person name="Mavromatis K."/>
            <person name="Mikhailova N."/>
            <person name="Pati A."/>
            <person name="Chen A."/>
            <person name="Palaniappan K."/>
            <person name="Land M."/>
            <person name="Hauser L."/>
            <person name="Brambilla E.M."/>
            <person name="Rohde M."/>
            <person name="Mwirichia R."/>
            <person name="Sikorski J."/>
            <person name="Tindall B.J."/>
            <person name="Goker M."/>
            <person name="Bristow J."/>
            <person name="Eisen J.A."/>
            <person name="Markowitz V."/>
            <person name="Hugenholtz P."/>
            <person name="Klenk H.P."/>
            <person name="Kyrpides N.C."/>
        </authorList>
    </citation>
    <scope>NUCLEOTIDE SEQUENCE [LARGE SCALE GENOMIC DNA]</scope>
    <source>
        <strain evidence="5">DSM 16823 / RW262 / RW262</strain>
    </source>
</reference>
<dbReference type="HOGENOM" id="CLU_939261_0_0_10"/>
<evidence type="ECO:0000313" key="4">
    <source>
        <dbReference type="EMBL" id="AEA45911.1"/>
    </source>
</evidence>
<evidence type="ECO:0000313" key="5">
    <source>
        <dbReference type="Proteomes" id="UP000007463"/>
    </source>
</evidence>
<dbReference type="InterPro" id="IPR026444">
    <property type="entry name" value="Secre_tail"/>
</dbReference>